<reference evidence="1 2" key="1">
    <citation type="journal article" date="2017" name="MBio">
        <title>Type VI secretion-mediated competition in the bee gut microbiome.</title>
        <authorList>
            <person name="Steele M.I."/>
            <person name="Kwong W.K."/>
            <person name="Powell J.E."/>
            <person name="Whiteley M."/>
            <person name="Moran N.A."/>
        </authorList>
    </citation>
    <scope>NUCLEOTIDE SEQUENCE [LARGE SCALE GENOMIC DNA]</scope>
    <source>
        <strain evidence="1 2">Ruf1-X</strain>
    </source>
</reference>
<organism evidence="1 2">
    <name type="scientific">Snodgrassella alvi</name>
    <dbReference type="NCBI Taxonomy" id="1196083"/>
    <lineage>
        <taxon>Bacteria</taxon>
        <taxon>Pseudomonadati</taxon>
        <taxon>Pseudomonadota</taxon>
        <taxon>Betaproteobacteria</taxon>
        <taxon>Neisseriales</taxon>
        <taxon>Neisseriaceae</taxon>
        <taxon>Snodgrassella</taxon>
    </lineage>
</organism>
<evidence type="ECO:0000313" key="2">
    <source>
        <dbReference type="Proteomes" id="UP000229970"/>
    </source>
</evidence>
<proteinExistence type="predicted"/>
<comment type="caution">
    <text evidence="1">The sequence shown here is derived from an EMBL/GenBank/DDBJ whole genome shotgun (WGS) entry which is preliminary data.</text>
</comment>
<accession>A0A2N9XHT1</accession>
<name>A0A2N9XHT1_9NEIS</name>
<dbReference type="Proteomes" id="UP000229970">
    <property type="component" value="Unassembled WGS sequence"/>
</dbReference>
<protein>
    <submittedName>
        <fullName evidence="1">Uncharacterized protein</fullName>
    </submittedName>
</protein>
<dbReference type="EMBL" id="MEIP01000014">
    <property type="protein sequence ID" value="PIT47886.1"/>
    <property type="molecule type" value="Genomic_DNA"/>
</dbReference>
<sequence length="65" mass="7358">MLQMPVLVRNGNVFPNAFSISLLIVMQKASLWVGYMNAYEFLGGKVNYPLKDSSESIKNDRKAYV</sequence>
<gene>
    <name evidence="1" type="ORF">BHC46_06305</name>
</gene>
<evidence type="ECO:0000313" key="1">
    <source>
        <dbReference type="EMBL" id="PIT47886.1"/>
    </source>
</evidence>
<dbReference type="AlphaFoldDB" id="A0A2N9XHT1"/>